<proteinExistence type="inferred from homology"/>
<comment type="subcellular location">
    <subcellularLocation>
        <location evidence="1">Membrane</location>
        <topology evidence="1">Multi-pass membrane protein</topology>
    </subcellularLocation>
</comment>
<dbReference type="InterPro" id="IPR049326">
    <property type="entry name" value="Rhodopsin_dom_fungi"/>
</dbReference>
<evidence type="ECO:0000256" key="1">
    <source>
        <dbReference type="ARBA" id="ARBA00004141"/>
    </source>
</evidence>
<feature type="transmembrane region" description="Helical" evidence="6">
    <location>
        <begin position="160"/>
        <end position="182"/>
    </location>
</feature>
<feature type="domain" description="Rhodopsin" evidence="7">
    <location>
        <begin position="10"/>
        <end position="198"/>
    </location>
</feature>
<evidence type="ECO:0000259" key="7">
    <source>
        <dbReference type="Pfam" id="PF20684"/>
    </source>
</evidence>
<evidence type="ECO:0000256" key="3">
    <source>
        <dbReference type="ARBA" id="ARBA00022989"/>
    </source>
</evidence>
<name>A0A6G1HIZ8_9PEZI</name>
<dbReference type="InterPro" id="IPR052337">
    <property type="entry name" value="SAT4-like"/>
</dbReference>
<organism evidence="8 9">
    <name type="scientific">Trichodelitschia bisporula</name>
    <dbReference type="NCBI Taxonomy" id="703511"/>
    <lineage>
        <taxon>Eukaryota</taxon>
        <taxon>Fungi</taxon>
        <taxon>Dikarya</taxon>
        <taxon>Ascomycota</taxon>
        <taxon>Pezizomycotina</taxon>
        <taxon>Dothideomycetes</taxon>
        <taxon>Dothideomycetes incertae sedis</taxon>
        <taxon>Phaeotrichales</taxon>
        <taxon>Phaeotrichaceae</taxon>
        <taxon>Trichodelitschia</taxon>
    </lineage>
</organism>
<reference evidence="8" key="1">
    <citation type="journal article" date="2020" name="Stud. Mycol.">
        <title>101 Dothideomycetes genomes: a test case for predicting lifestyles and emergence of pathogens.</title>
        <authorList>
            <person name="Haridas S."/>
            <person name="Albert R."/>
            <person name="Binder M."/>
            <person name="Bloem J."/>
            <person name="Labutti K."/>
            <person name="Salamov A."/>
            <person name="Andreopoulos B."/>
            <person name="Baker S."/>
            <person name="Barry K."/>
            <person name="Bills G."/>
            <person name="Bluhm B."/>
            <person name="Cannon C."/>
            <person name="Castanera R."/>
            <person name="Culley D."/>
            <person name="Daum C."/>
            <person name="Ezra D."/>
            <person name="Gonzalez J."/>
            <person name="Henrissat B."/>
            <person name="Kuo A."/>
            <person name="Liang C."/>
            <person name="Lipzen A."/>
            <person name="Lutzoni F."/>
            <person name="Magnuson J."/>
            <person name="Mondo S."/>
            <person name="Nolan M."/>
            <person name="Ohm R."/>
            <person name="Pangilinan J."/>
            <person name="Park H.-J."/>
            <person name="Ramirez L."/>
            <person name="Alfaro M."/>
            <person name="Sun H."/>
            <person name="Tritt A."/>
            <person name="Yoshinaga Y."/>
            <person name="Zwiers L.-H."/>
            <person name="Turgeon B."/>
            <person name="Goodwin S."/>
            <person name="Spatafora J."/>
            <person name="Crous P."/>
            <person name="Grigoriev I."/>
        </authorList>
    </citation>
    <scope>NUCLEOTIDE SEQUENCE</scope>
    <source>
        <strain evidence="8">CBS 262.69</strain>
    </source>
</reference>
<evidence type="ECO:0000313" key="8">
    <source>
        <dbReference type="EMBL" id="KAF2395826.1"/>
    </source>
</evidence>
<evidence type="ECO:0000313" key="9">
    <source>
        <dbReference type="Proteomes" id="UP000799640"/>
    </source>
</evidence>
<feature type="transmembrane region" description="Helical" evidence="6">
    <location>
        <begin position="63"/>
        <end position="84"/>
    </location>
</feature>
<dbReference type="EMBL" id="ML996710">
    <property type="protein sequence ID" value="KAF2395826.1"/>
    <property type="molecule type" value="Genomic_DNA"/>
</dbReference>
<evidence type="ECO:0000256" key="5">
    <source>
        <dbReference type="ARBA" id="ARBA00038359"/>
    </source>
</evidence>
<evidence type="ECO:0000256" key="2">
    <source>
        <dbReference type="ARBA" id="ARBA00022692"/>
    </source>
</evidence>
<feature type="transmembrane region" description="Helical" evidence="6">
    <location>
        <begin position="127"/>
        <end position="148"/>
    </location>
</feature>
<dbReference type="Pfam" id="PF20684">
    <property type="entry name" value="Fung_rhodopsin"/>
    <property type="match status" value="1"/>
</dbReference>
<evidence type="ECO:0000256" key="4">
    <source>
        <dbReference type="ARBA" id="ARBA00023136"/>
    </source>
</evidence>
<accession>A0A6G1HIZ8</accession>
<dbReference type="GO" id="GO:0016020">
    <property type="term" value="C:membrane"/>
    <property type="evidence" value="ECO:0007669"/>
    <property type="project" value="UniProtKB-SubCell"/>
</dbReference>
<keyword evidence="9" id="KW-1185">Reference proteome</keyword>
<protein>
    <recommendedName>
        <fullName evidence="7">Rhodopsin domain-containing protein</fullName>
    </recommendedName>
</protein>
<feature type="transmembrane region" description="Helical" evidence="6">
    <location>
        <begin position="29"/>
        <end position="51"/>
    </location>
</feature>
<dbReference type="Proteomes" id="UP000799640">
    <property type="component" value="Unassembled WGS sequence"/>
</dbReference>
<keyword evidence="2 6" id="KW-0812">Transmembrane</keyword>
<dbReference type="PANTHER" id="PTHR33048">
    <property type="entry name" value="PTH11-LIKE INTEGRAL MEMBRANE PROTEIN (AFU_ORTHOLOGUE AFUA_5G11245)"/>
    <property type="match status" value="1"/>
</dbReference>
<gene>
    <name evidence="8" type="ORF">EJ06DRAFT_255265</name>
</gene>
<keyword evidence="3 6" id="KW-1133">Transmembrane helix</keyword>
<keyword evidence="4 6" id="KW-0472">Membrane</keyword>
<dbReference type="AlphaFoldDB" id="A0A6G1HIZ8"/>
<comment type="similarity">
    <text evidence="5">Belongs to the SAT4 family.</text>
</comment>
<evidence type="ECO:0000256" key="6">
    <source>
        <dbReference type="SAM" id="Phobius"/>
    </source>
</evidence>
<dbReference type="PANTHER" id="PTHR33048:SF129">
    <property type="entry name" value="INTEGRAL MEMBRANE PROTEIN-RELATED"/>
    <property type="match status" value="1"/>
</dbReference>
<dbReference type="OrthoDB" id="2988756at2759"/>
<sequence length="202" mass="22255">MVIIFRTRLKHITAIPVDIIFQAIRLSTIGNILCLWTMAATKASIVLLLLLRLECGVWWRPTMYALLALLLITAVIGTVSHAVMCSLSATNWYSVGLQNTSHCLASSTLIDDILAVSAMFLRRREGVLIPISLHIATDFICALLPIVIIRQLNRPLRERVVMGILMAMGLFASACGIMKAILFARVDVKSLDAIWNLSPSLA</sequence>